<dbReference type="Gene3D" id="1.10.246.230">
    <property type="match status" value="1"/>
</dbReference>
<sequence>MQVAVGEKIVTSQNYLATHVGAKVLEDGGNAFDATIAVSAVLSVVLPHTSGLGGDGFLFALTPEGIIAFNSSGWSPKNLKKEKIGERDPNSIVVPGLVDAWNFIYNEYATMDLSRLLSPAIALSTNGFYLGKSLYKSILSSSGLGDTWKKTFGDKTFGSKLKLPRLGNALKIISRDPRDFYQGKLAEEIVIGLRSNGSTMEISDFSEFHGEKVKMIRTTYRDFNVYEFPPNSQGITTLEILKMSEIKELWKRPYTDYERVNDYIKILSIAYADRDNYVADPRFYQIPDLLDEIRLKNALKGKAKTNILSDGDTTFFAISDGENLVGFIQSLFYPFGSGIVVNDIVFNNRGFGFTTGHNQPEGRKRPMHTLSILYAEREGEELLIGCAGGDLRPQIHSQVFQYYTDYGMEIDEAVHSPRLIMTGDKIMVEKRLEIPFPKLDFMVPDVGIVQAIKRKGSYTIGVADPRSEGVALPV</sequence>
<proteinExistence type="predicted"/>
<dbReference type="Pfam" id="PF01019">
    <property type="entry name" value="G_glu_transpept"/>
    <property type="match status" value="1"/>
</dbReference>
<evidence type="ECO:0000313" key="2">
    <source>
        <dbReference type="Proteomes" id="UP000024332"/>
    </source>
</evidence>
<dbReference type="PRINTS" id="PR01210">
    <property type="entry name" value="GGTRANSPTASE"/>
</dbReference>
<dbReference type="EMBL" id="JFZT01000017">
    <property type="protein sequence ID" value="EZQ11084.1"/>
    <property type="molecule type" value="Genomic_DNA"/>
</dbReference>
<dbReference type="Gene3D" id="3.60.20.40">
    <property type="match status" value="1"/>
</dbReference>
<dbReference type="Proteomes" id="UP000024332">
    <property type="component" value="Unassembled WGS sequence"/>
</dbReference>
<keyword evidence="1" id="KW-0808">Transferase</keyword>
<dbReference type="OrthoDB" id="183046at2157"/>
<evidence type="ECO:0000313" key="1">
    <source>
        <dbReference type="EMBL" id="EZQ11084.1"/>
    </source>
</evidence>
<dbReference type="GO" id="GO:0016740">
    <property type="term" value="F:transferase activity"/>
    <property type="evidence" value="ECO:0007669"/>
    <property type="project" value="UniProtKB-KW"/>
</dbReference>
<organism evidence="1 2">
    <name type="scientific">Candidatus Acidianus copahuensis</name>
    <dbReference type="NCBI Taxonomy" id="1160895"/>
    <lineage>
        <taxon>Archaea</taxon>
        <taxon>Thermoproteota</taxon>
        <taxon>Thermoprotei</taxon>
        <taxon>Sulfolobales</taxon>
        <taxon>Sulfolobaceae</taxon>
        <taxon>Acidianus</taxon>
    </lineage>
</organism>
<reference evidence="1 2" key="1">
    <citation type="submission" date="2014-03" db="EMBL/GenBank/DDBJ databases">
        <title>Draft genome sequence of the novel thermoacidophilic archaea Acidianus copahuensis ALE1 strain, isolated from Copahue volcanic area in Neuquen Argentina.</title>
        <authorList>
            <person name="Urbieta M.S."/>
            <person name="Rascovan N."/>
            <person name="Castro C."/>
            <person name="Revale S."/>
            <person name="Giaveno M.A."/>
            <person name="Vazquez M.P."/>
            <person name="Donati E.R."/>
        </authorList>
    </citation>
    <scope>NUCLEOTIDE SEQUENCE [LARGE SCALE GENOMIC DNA]</scope>
    <source>
        <strain evidence="1 2">ALE1</strain>
    </source>
</reference>
<accession>A0A031LUG3</accession>
<dbReference type="InterPro" id="IPR043137">
    <property type="entry name" value="GGT_ssub_C"/>
</dbReference>
<dbReference type="RefSeq" id="WP_048098814.1">
    <property type="nucleotide sequence ID" value="NZ_JFZT01000017.1"/>
</dbReference>
<dbReference type="SUPFAM" id="SSF56235">
    <property type="entry name" value="N-terminal nucleophile aminohydrolases (Ntn hydrolases)"/>
    <property type="match status" value="1"/>
</dbReference>
<protein>
    <submittedName>
        <fullName evidence="1">Gamma-glutamyltransferase</fullName>
    </submittedName>
</protein>
<dbReference type="STRING" id="1160895.CM19_02485"/>
<name>A0A031LUG3_9CREN</name>
<dbReference type="PANTHER" id="PTHR43881">
    <property type="entry name" value="GAMMA-GLUTAMYLTRANSPEPTIDASE (AFU_ORTHOLOGUE AFUA_4G13580)"/>
    <property type="match status" value="1"/>
</dbReference>
<keyword evidence="2" id="KW-1185">Reference proteome</keyword>
<gene>
    <name evidence="1" type="ORF">CM19_02485</name>
</gene>
<comment type="caution">
    <text evidence="1">The sequence shown here is derived from an EMBL/GenBank/DDBJ whole genome shotgun (WGS) entry which is preliminary data.</text>
</comment>
<dbReference type="InterPro" id="IPR029055">
    <property type="entry name" value="Ntn_hydrolases_N"/>
</dbReference>
<dbReference type="InterPro" id="IPR052896">
    <property type="entry name" value="GGT-like_enzyme"/>
</dbReference>
<dbReference type="PANTHER" id="PTHR43881:SF1">
    <property type="entry name" value="GAMMA-GLUTAMYLTRANSPEPTIDASE (AFU_ORTHOLOGUE AFUA_4G13580)"/>
    <property type="match status" value="1"/>
</dbReference>
<dbReference type="AlphaFoldDB" id="A0A031LUG3"/>